<evidence type="ECO:0000256" key="3">
    <source>
        <dbReference type="PROSITE-ProRule" id="PRU00339"/>
    </source>
</evidence>
<dbReference type="InterPro" id="IPR011990">
    <property type="entry name" value="TPR-like_helical_dom_sf"/>
</dbReference>
<evidence type="ECO:0000256" key="2">
    <source>
        <dbReference type="ARBA" id="ARBA00022803"/>
    </source>
</evidence>
<dbReference type="SUPFAM" id="SSF48452">
    <property type="entry name" value="TPR-like"/>
    <property type="match status" value="2"/>
</dbReference>
<dbReference type="PANTHER" id="PTHR44858">
    <property type="entry name" value="TETRATRICOPEPTIDE REPEAT PROTEIN 6"/>
    <property type="match status" value="1"/>
</dbReference>
<dbReference type="PANTHER" id="PTHR44858:SF1">
    <property type="entry name" value="UDP-N-ACETYLGLUCOSAMINE--PEPTIDE N-ACETYLGLUCOSAMINYLTRANSFERASE SPINDLY-RELATED"/>
    <property type="match status" value="1"/>
</dbReference>
<dbReference type="Pfam" id="PF13414">
    <property type="entry name" value="TPR_11"/>
    <property type="match status" value="1"/>
</dbReference>
<evidence type="ECO:0000313" key="5">
    <source>
        <dbReference type="Proteomes" id="UP000282926"/>
    </source>
</evidence>
<evidence type="ECO:0000313" key="4">
    <source>
        <dbReference type="EMBL" id="RVU42318.1"/>
    </source>
</evidence>
<dbReference type="InterPro" id="IPR019734">
    <property type="entry name" value="TPR_rpt"/>
</dbReference>
<name>A0ABY0CPC7_9DELT</name>
<dbReference type="Gene3D" id="1.25.40.10">
    <property type="entry name" value="Tetratricopeptide repeat domain"/>
    <property type="match status" value="4"/>
</dbReference>
<feature type="repeat" description="TPR" evidence="3">
    <location>
        <begin position="298"/>
        <end position="331"/>
    </location>
</feature>
<feature type="repeat" description="TPR" evidence="3">
    <location>
        <begin position="332"/>
        <end position="365"/>
    </location>
</feature>
<proteinExistence type="predicted"/>
<feature type="repeat" description="TPR" evidence="3">
    <location>
        <begin position="230"/>
        <end position="263"/>
    </location>
</feature>
<organism evidence="4 5">
    <name type="scientific">Lujinxingia sediminis</name>
    <dbReference type="NCBI Taxonomy" id="2480984"/>
    <lineage>
        <taxon>Bacteria</taxon>
        <taxon>Deltaproteobacteria</taxon>
        <taxon>Bradymonadales</taxon>
        <taxon>Lujinxingiaceae</taxon>
        <taxon>Lujinxingia</taxon>
    </lineage>
</organism>
<dbReference type="PROSITE" id="PS50005">
    <property type="entry name" value="TPR"/>
    <property type="match status" value="6"/>
</dbReference>
<dbReference type="RefSeq" id="WP_127781042.1">
    <property type="nucleotide sequence ID" value="NZ_SADD01000013.1"/>
</dbReference>
<dbReference type="SMART" id="SM00028">
    <property type="entry name" value="TPR"/>
    <property type="match status" value="9"/>
</dbReference>
<protein>
    <submittedName>
        <fullName evidence="4">Tetratricopeptide repeat protein</fullName>
    </submittedName>
</protein>
<dbReference type="EMBL" id="SADD01000013">
    <property type="protein sequence ID" value="RVU42318.1"/>
    <property type="molecule type" value="Genomic_DNA"/>
</dbReference>
<keyword evidence="5" id="KW-1185">Reference proteome</keyword>
<feature type="repeat" description="TPR" evidence="3">
    <location>
        <begin position="400"/>
        <end position="433"/>
    </location>
</feature>
<dbReference type="InterPro" id="IPR050498">
    <property type="entry name" value="Ycf3"/>
</dbReference>
<comment type="caution">
    <text evidence="4">The sequence shown here is derived from an EMBL/GenBank/DDBJ whole genome shotgun (WGS) entry which is preliminary data.</text>
</comment>
<gene>
    <name evidence="4" type="ORF">EA187_17170</name>
</gene>
<feature type="repeat" description="TPR" evidence="3">
    <location>
        <begin position="366"/>
        <end position="399"/>
    </location>
</feature>
<keyword evidence="1" id="KW-0677">Repeat</keyword>
<reference evidence="4 5" key="1">
    <citation type="submission" date="2019-01" db="EMBL/GenBank/DDBJ databases">
        <title>Lujinxingia litoralis gen. nov., sp. nov. and Lujinxingia sediminis gen. nov., sp. nov., new members in the order Bradymonadales, isolated from coastal sediment.</title>
        <authorList>
            <person name="Li C.-M."/>
        </authorList>
    </citation>
    <scope>NUCLEOTIDE SEQUENCE [LARGE SCALE GENOMIC DNA]</scope>
    <source>
        <strain evidence="4 5">SEH01</strain>
    </source>
</reference>
<evidence type="ECO:0000256" key="1">
    <source>
        <dbReference type="ARBA" id="ARBA00022737"/>
    </source>
</evidence>
<feature type="repeat" description="TPR" evidence="3">
    <location>
        <begin position="434"/>
        <end position="467"/>
    </location>
</feature>
<keyword evidence="2 3" id="KW-0802">TPR repeat</keyword>
<sequence length="525" mass="57868">MTTLPIDAIAHLIETAQQEHALSDRALVAAIQLFSRTGDLPAAARENDDVARAVLAASWLLFVAAPRRAPRAFVTASMHLELVSADERDFDAIFPELQALIAEDTPQLDEASDAAWLNSFLEAADTELDLQADLDTLQSRVDAPLAVLREHHEAFTAFVSTQMDAIVAGFDEGVRRGELSALDAIDLPEDFDRNDPAALRALADERMQLGDVQSAEALLARFVELNPDDIDALVERGIARGALEDLRGAQDDFDRALKRDPSSIAARINRALTHHALGQIEAAIADYDAALEQVDEDADLWTNRAVARFAINNFSGAMADLNRALELNDRHLIALFQRGNVRRVLGELGYALQDYEKAIQIKPDFVDVYAARGYLYLQLEEPKKAAADFGLAIGFEPSEPMHYYNRAHARLLDQDFKGAIADYDAALELAPDDVEALANRGGARMIDGDLEGAVEDWERAIEVDPYYPTPYLKRAAMWIAAEENEQAASDLAAALECAPEDWEHRKDVQETLDEILNELGFNAPN</sequence>
<accession>A0ABY0CPC7</accession>
<dbReference type="Proteomes" id="UP000282926">
    <property type="component" value="Unassembled WGS sequence"/>
</dbReference>
<dbReference type="Pfam" id="PF13432">
    <property type="entry name" value="TPR_16"/>
    <property type="match status" value="2"/>
</dbReference>